<comment type="caution">
    <text evidence="11">The sequence shown here is derived from an EMBL/GenBank/DDBJ whole genome shotgun (WGS) entry which is preliminary data.</text>
</comment>
<comment type="catalytic activity">
    <reaction evidence="8 9">
        <text>hydroxymethylbilane = uroporphyrinogen III + H2O</text>
        <dbReference type="Rhea" id="RHEA:18965"/>
        <dbReference type="ChEBI" id="CHEBI:15377"/>
        <dbReference type="ChEBI" id="CHEBI:57308"/>
        <dbReference type="ChEBI" id="CHEBI:57845"/>
        <dbReference type="EC" id="4.2.1.75"/>
    </reaction>
</comment>
<proteinExistence type="inferred from homology"/>
<feature type="domain" description="Tetrapyrrole biosynthesis uroporphyrinogen III synthase" evidence="10">
    <location>
        <begin position="54"/>
        <end position="297"/>
    </location>
</feature>
<reference evidence="11 12" key="1">
    <citation type="submission" date="2021-05" db="EMBL/GenBank/DDBJ databases">
        <title>Description of Cellulomonas sp. DKR-3 sp. nov.</title>
        <authorList>
            <person name="Dahal R.H."/>
            <person name="Chaudhary D.K."/>
        </authorList>
    </citation>
    <scope>NUCLEOTIDE SEQUENCE [LARGE SCALE GENOMIC DNA]</scope>
    <source>
        <strain evidence="11 12">DKR-3</strain>
    </source>
</reference>
<dbReference type="RefSeq" id="WP_214347470.1">
    <property type="nucleotide sequence ID" value="NZ_JAHBOH010000001.1"/>
</dbReference>
<dbReference type="InterPro" id="IPR003754">
    <property type="entry name" value="4pyrrol_synth_uPrphyn_synth"/>
</dbReference>
<protein>
    <recommendedName>
        <fullName evidence="7 9">Uroporphyrinogen-III synthase</fullName>
        <ecNumber evidence="3 9">4.2.1.75</ecNumber>
    </recommendedName>
</protein>
<evidence type="ECO:0000256" key="2">
    <source>
        <dbReference type="ARBA" id="ARBA00008133"/>
    </source>
</evidence>
<name>A0ABS5TWT5_9CELL</name>
<comment type="similarity">
    <text evidence="2 9">Belongs to the uroporphyrinogen-III synthase family.</text>
</comment>
<evidence type="ECO:0000256" key="6">
    <source>
        <dbReference type="ARBA" id="ARBA00037589"/>
    </source>
</evidence>
<dbReference type="Proteomes" id="UP000722125">
    <property type="component" value="Unassembled WGS sequence"/>
</dbReference>
<evidence type="ECO:0000256" key="8">
    <source>
        <dbReference type="ARBA" id="ARBA00048617"/>
    </source>
</evidence>
<evidence type="ECO:0000259" key="10">
    <source>
        <dbReference type="Pfam" id="PF02602"/>
    </source>
</evidence>
<dbReference type="InterPro" id="IPR036108">
    <property type="entry name" value="4pyrrol_syn_uPrphyn_synt_sf"/>
</dbReference>
<keyword evidence="4 9" id="KW-0456">Lyase</keyword>
<evidence type="ECO:0000256" key="7">
    <source>
        <dbReference type="ARBA" id="ARBA00040167"/>
    </source>
</evidence>
<dbReference type="Gene3D" id="3.40.50.10090">
    <property type="match status" value="2"/>
</dbReference>
<dbReference type="Pfam" id="PF02602">
    <property type="entry name" value="HEM4"/>
    <property type="match status" value="1"/>
</dbReference>
<evidence type="ECO:0000313" key="12">
    <source>
        <dbReference type="Proteomes" id="UP000722125"/>
    </source>
</evidence>
<comment type="function">
    <text evidence="6 9">Catalyzes cyclization of the linear tetrapyrrole, hydroxymethylbilane, to the macrocyclic uroporphyrinogen III.</text>
</comment>
<dbReference type="EC" id="4.2.1.75" evidence="3 9"/>
<dbReference type="PANTHER" id="PTHR38042">
    <property type="entry name" value="UROPORPHYRINOGEN-III SYNTHASE, CHLOROPLASTIC"/>
    <property type="match status" value="1"/>
</dbReference>
<keyword evidence="5 9" id="KW-0627">Porphyrin biosynthesis</keyword>
<evidence type="ECO:0000256" key="1">
    <source>
        <dbReference type="ARBA" id="ARBA00004772"/>
    </source>
</evidence>
<gene>
    <name evidence="11" type="ORF">KIN34_04840</name>
</gene>
<accession>A0ABS5TWT5</accession>
<dbReference type="EMBL" id="JAHBOH010000001">
    <property type="protein sequence ID" value="MBT0993611.1"/>
    <property type="molecule type" value="Genomic_DNA"/>
</dbReference>
<comment type="pathway">
    <text evidence="1 9">Porphyrin-containing compound metabolism; protoporphyrin-IX biosynthesis; coproporphyrinogen-III from 5-aminolevulinate: step 3/4.</text>
</comment>
<dbReference type="PANTHER" id="PTHR38042:SF1">
    <property type="entry name" value="UROPORPHYRINOGEN-III SYNTHASE, CHLOROPLASTIC"/>
    <property type="match status" value="1"/>
</dbReference>
<dbReference type="CDD" id="cd06578">
    <property type="entry name" value="HemD"/>
    <property type="match status" value="1"/>
</dbReference>
<sequence length="316" mass="31660">MSDRTDDRTDARADDGICGAEATVAALASTAGRGPLRGWRVLVPRPTAGQSGAAVALAAAGAAPELVPLIAIDPPEETGPLDDALLALGAGWYRWLVVTSGAAVPVLADRAAAAGRTLAALVADGRTQVAAVGPGTARALAEADVATDLTPRGPSTGAALAAQWPPAPPAEPGAGTDAAAGDERPARVLFARGDLAASTVADGLRARGWQVDEVVAYRTVTAPPPPDDVRDDWRAGRIRAALLTSASTVRALVEHLGAPPAGTLLVAIGPTTAAEARRRGLPLAATADEQTMSALVAALARAAADAPDPNPDEESP</sequence>
<organism evidence="11 12">
    <name type="scientific">Cellulomonas fulva</name>
    <dbReference type="NCBI Taxonomy" id="2835530"/>
    <lineage>
        <taxon>Bacteria</taxon>
        <taxon>Bacillati</taxon>
        <taxon>Actinomycetota</taxon>
        <taxon>Actinomycetes</taxon>
        <taxon>Micrococcales</taxon>
        <taxon>Cellulomonadaceae</taxon>
        <taxon>Cellulomonas</taxon>
    </lineage>
</organism>
<evidence type="ECO:0000256" key="4">
    <source>
        <dbReference type="ARBA" id="ARBA00023239"/>
    </source>
</evidence>
<dbReference type="SUPFAM" id="SSF69618">
    <property type="entry name" value="HemD-like"/>
    <property type="match status" value="1"/>
</dbReference>
<evidence type="ECO:0000256" key="5">
    <source>
        <dbReference type="ARBA" id="ARBA00023244"/>
    </source>
</evidence>
<evidence type="ECO:0000313" key="11">
    <source>
        <dbReference type="EMBL" id="MBT0993611.1"/>
    </source>
</evidence>
<dbReference type="InterPro" id="IPR039793">
    <property type="entry name" value="UROS/Hem4"/>
</dbReference>
<evidence type="ECO:0000256" key="9">
    <source>
        <dbReference type="RuleBase" id="RU366031"/>
    </source>
</evidence>
<keyword evidence="12" id="KW-1185">Reference proteome</keyword>
<evidence type="ECO:0000256" key="3">
    <source>
        <dbReference type="ARBA" id="ARBA00013109"/>
    </source>
</evidence>